<organism evidence="3 4">
    <name type="scientific">Thermopolyspora flexuosa</name>
    <dbReference type="NCBI Taxonomy" id="103836"/>
    <lineage>
        <taxon>Bacteria</taxon>
        <taxon>Bacillati</taxon>
        <taxon>Actinomycetota</taxon>
        <taxon>Actinomycetes</taxon>
        <taxon>Streptosporangiales</taxon>
        <taxon>Streptosporangiaceae</taxon>
        <taxon>Thermopolyspora</taxon>
    </lineage>
</organism>
<dbReference type="PANTHER" id="PTHR30290:SF83">
    <property type="entry name" value="ABC TRANSPORTER SUBSTRATE-BINDING PROTEIN"/>
    <property type="match status" value="1"/>
</dbReference>
<dbReference type="Pfam" id="PF00496">
    <property type="entry name" value="SBP_bac_5"/>
    <property type="match status" value="1"/>
</dbReference>
<dbReference type="AlphaFoldDB" id="A0A543IP93"/>
<gene>
    <name evidence="3" type="ORF">FHX40_5008</name>
</gene>
<dbReference type="InterPro" id="IPR039424">
    <property type="entry name" value="SBP_5"/>
</dbReference>
<dbReference type="RefSeq" id="WP_142262394.1">
    <property type="nucleotide sequence ID" value="NZ_BMPV01000004.1"/>
</dbReference>
<dbReference type="EMBL" id="VFPQ01000003">
    <property type="protein sequence ID" value="TQM72381.1"/>
    <property type="molecule type" value="Genomic_DNA"/>
</dbReference>
<comment type="caution">
    <text evidence="3">The sequence shown here is derived from an EMBL/GenBank/DDBJ whole genome shotgun (WGS) entry which is preliminary data.</text>
</comment>
<evidence type="ECO:0000313" key="3">
    <source>
        <dbReference type="EMBL" id="TQM72381.1"/>
    </source>
</evidence>
<evidence type="ECO:0000256" key="1">
    <source>
        <dbReference type="SAM" id="SignalP"/>
    </source>
</evidence>
<dbReference type="GO" id="GO:0015833">
    <property type="term" value="P:peptide transport"/>
    <property type="evidence" value="ECO:0007669"/>
    <property type="project" value="TreeGrafter"/>
</dbReference>
<proteinExistence type="predicted"/>
<protein>
    <submittedName>
        <fullName evidence="3">Peptide/nickel transport system substrate-binding protein/oligopeptide transport system substrate-binding protein</fullName>
    </submittedName>
</protein>
<dbReference type="SUPFAM" id="SSF53850">
    <property type="entry name" value="Periplasmic binding protein-like II"/>
    <property type="match status" value="1"/>
</dbReference>
<keyword evidence="1" id="KW-0732">Signal</keyword>
<keyword evidence="4" id="KW-1185">Reference proteome</keyword>
<feature type="signal peptide" evidence="1">
    <location>
        <begin position="1"/>
        <end position="27"/>
    </location>
</feature>
<dbReference type="PROSITE" id="PS51257">
    <property type="entry name" value="PROKAR_LIPOPROTEIN"/>
    <property type="match status" value="1"/>
</dbReference>
<dbReference type="PIRSF" id="PIRSF002741">
    <property type="entry name" value="MppA"/>
    <property type="match status" value="1"/>
</dbReference>
<dbReference type="InterPro" id="IPR030678">
    <property type="entry name" value="Peptide/Ni-bd"/>
</dbReference>
<reference evidence="3 4" key="1">
    <citation type="submission" date="2019-06" db="EMBL/GenBank/DDBJ databases">
        <title>Sequencing the genomes of 1000 actinobacteria strains.</title>
        <authorList>
            <person name="Klenk H.-P."/>
        </authorList>
    </citation>
    <scope>NUCLEOTIDE SEQUENCE [LARGE SCALE GENOMIC DNA]</scope>
    <source>
        <strain evidence="3 4">DSM 43186</strain>
    </source>
</reference>
<dbReference type="Gene3D" id="3.40.190.10">
    <property type="entry name" value="Periplasmic binding protein-like II"/>
    <property type="match status" value="1"/>
</dbReference>
<name>A0A543IP93_9ACTN</name>
<sequence length="542" mass="60548">MRVISGARILSGAVMFALLVSCGGGGAGSTPGSTPDLTVRMRIGEPQNLLIPGNTKETEGDEVLAALFTPLVGYDEDKRPVEKAAESITSSDNRVWRITLKPGFTWHNGEPVVAQNYVDAWNYVANQEHAQAGNHFFSRILGYSALNPGRGERPVTDRLRGLRVIDDRTFEVTLAEPFSQFKAMLGYTAFYPLPKAAFGPDGKITPEYGRQPIGQGLFKMDRPYRKGVDETIDLSVHEGHPGPKPKFRRLQFRVYQSLEKAYEDLLEGRIDIMDQLPVSVLGSARARLGERFIDLPDAGIGYIGTPLKYNKVYSDPRVRKAISMAIDRKSIAEEVFYGSRVPADDFINPAIEGYRQGVCGEPCTYDPAKARQLYHEANGPKKIELGYNSDGGHREWVEAVGEDLRRNLSVEVTVRAFPKFGTILDQLDANKYGGLFRMGWVIDYPSAENYLTPVFSTAAIAHGQNFGGYSNKRFDELIKKGDAARTPEEGLKYYQMADDILIQDMPYIPVYFYRLNAAYSHRVKNVQINLRNHVDWLSVEPA</sequence>
<dbReference type="PANTHER" id="PTHR30290">
    <property type="entry name" value="PERIPLASMIC BINDING COMPONENT OF ABC TRANSPORTER"/>
    <property type="match status" value="1"/>
</dbReference>
<dbReference type="GO" id="GO:0043190">
    <property type="term" value="C:ATP-binding cassette (ABC) transporter complex"/>
    <property type="evidence" value="ECO:0007669"/>
    <property type="project" value="InterPro"/>
</dbReference>
<dbReference type="Proteomes" id="UP000319213">
    <property type="component" value="Unassembled WGS sequence"/>
</dbReference>
<feature type="chain" id="PRO_5039539352" evidence="1">
    <location>
        <begin position="28"/>
        <end position="542"/>
    </location>
</feature>
<dbReference type="GO" id="GO:0042597">
    <property type="term" value="C:periplasmic space"/>
    <property type="evidence" value="ECO:0007669"/>
    <property type="project" value="UniProtKB-ARBA"/>
</dbReference>
<dbReference type="InterPro" id="IPR000914">
    <property type="entry name" value="SBP_5_dom"/>
</dbReference>
<evidence type="ECO:0000259" key="2">
    <source>
        <dbReference type="Pfam" id="PF00496"/>
    </source>
</evidence>
<evidence type="ECO:0000313" key="4">
    <source>
        <dbReference type="Proteomes" id="UP000319213"/>
    </source>
</evidence>
<feature type="domain" description="Solute-binding protein family 5" evidence="2">
    <location>
        <begin position="80"/>
        <end position="459"/>
    </location>
</feature>
<dbReference type="OrthoDB" id="9046151at2"/>
<dbReference type="Gene3D" id="3.90.76.10">
    <property type="entry name" value="Dipeptide-binding Protein, Domain 1"/>
    <property type="match status" value="1"/>
</dbReference>
<dbReference type="CDD" id="cd00995">
    <property type="entry name" value="PBP2_NikA_DppA_OppA_like"/>
    <property type="match status" value="1"/>
</dbReference>
<dbReference type="GO" id="GO:1904680">
    <property type="term" value="F:peptide transmembrane transporter activity"/>
    <property type="evidence" value="ECO:0007669"/>
    <property type="project" value="TreeGrafter"/>
</dbReference>
<dbReference type="Gene3D" id="3.10.105.10">
    <property type="entry name" value="Dipeptide-binding Protein, Domain 3"/>
    <property type="match status" value="1"/>
</dbReference>
<accession>A0A543IP93</accession>